<dbReference type="EMBL" id="VYZN01000013">
    <property type="protein sequence ID" value="KAE9541304.1"/>
    <property type="molecule type" value="Genomic_DNA"/>
</dbReference>
<evidence type="ECO:0000313" key="1">
    <source>
        <dbReference type="EMBL" id="KAE9541304.1"/>
    </source>
</evidence>
<name>A0A6G0TYW7_APHGL</name>
<organism evidence="1 2">
    <name type="scientific">Aphis glycines</name>
    <name type="common">Soybean aphid</name>
    <dbReference type="NCBI Taxonomy" id="307491"/>
    <lineage>
        <taxon>Eukaryota</taxon>
        <taxon>Metazoa</taxon>
        <taxon>Ecdysozoa</taxon>
        <taxon>Arthropoda</taxon>
        <taxon>Hexapoda</taxon>
        <taxon>Insecta</taxon>
        <taxon>Pterygota</taxon>
        <taxon>Neoptera</taxon>
        <taxon>Paraneoptera</taxon>
        <taxon>Hemiptera</taxon>
        <taxon>Sternorrhyncha</taxon>
        <taxon>Aphidomorpha</taxon>
        <taxon>Aphidoidea</taxon>
        <taxon>Aphididae</taxon>
        <taxon>Aphidini</taxon>
        <taxon>Aphis</taxon>
        <taxon>Aphis</taxon>
    </lineage>
</organism>
<gene>
    <name evidence="1" type="ORF">AGLY_004549</name>
</gene>
<proteinExistence type="predicted"/>
<keyword evidence="2" id="KW-1185">Reference proteome</keyword>
<accession>A0A6G0TYW7</accession>
<sequence>MYPQAYLYLLMHVLSHQEYAELYPSISDLNFDNSSLAEIKRRSSLSVLDPNLLELYLDLQFCLQFLQSSLSILIMCHHIVIPVVLDSSSDKGLILFDRSTLRLAPLTSIVPTGEETYSIDDGSYINACFNDNDLGLIGSTTTPESGFIMRISMHSLNDTNLSVPGIIKTPDSGSNKFCLIASNKLQPSVGKSVLGSSLIFKASNVFVSATFKALFGLRPLSFDKSCNSSSAKLILSMFP</sequence>
<dbReference type="AlphaFoldDB" id="A0A6G0TYW7"/>
<reference evidence="1 2" key="1">
    <citation type="submission" date="2019-08" db="EMBL/GenBank/DDBJ databases">
        <title>The genome of the soybean aphid Biotype 1, its phylome, world population structure and adaptation to the North American continent.</title>
        <authorList>
            <person name="Giordano R."/>
            <person name="Donthu R.K."/>
            <person name="Hernandez A.G."/>
            <person name="Wright C.L."/>
            <person name="Zimin A.V."/>
        </authorList>
    </citation>
    <scope>NUCLEOTIDE SEQUENCE [LARGE SCALE GENOMIC DNA]</scope>
    <source>
        <tissue evidence="1">Whole aphids</tissue>
    </source>
</reference>
<protein>
    <submittedName>
        <fullName evidence="1">Uncharacterized protein</fullName>
    </submittedName>
</protein>
<comment type="caution">
    <text evidence="1">The sequence shown here is derived from an EMBL/GenBank/DDBJ whole genome shotgun (WGS) entry which is preliminary data.</text>
</comment>
<dbReference type="Proteomes" id="UP000475862">
    <property type="component" value="Unassembled WGS sequence"/>
</dbReference>
<evidence type="ECO:0000313" key="2">
    <source>
        <dbReference type="Proteomes" id="UP000475862"/>
    </source>
</evidence>